<sequence>MTAQLQHGTEELDSALSDLVAGAGRWTALPLSGRLDLLSRVSTAVSRQADDWVRVAASYKGLEPSSSLVGEEWTSGPYAVLSALTALTESLRALESGRSPVDDVPIGSVPGNRVAVKVLPHNLFDSLLLSGYRAEVWMRPGIGADDVRARAGLGQLTPSRGGGVGLVLGAGNITSIPVLDVLYELFAHNRVVLLKLNPITETIAPVFQSALQPLVAAGFLRIVTGGADVGQYLVHHDLVDHVHITGSALSHDAIVFGGGVEGAARKAAARVGAAEPLLDKEITSELGGVSPIIIVPGRWSKADLRFQAEHIATQRLHNGGYNCIAGQVVVLSSDWPQRGEFLAQVRSALSRAPQRAAYYPGSDQRVAGAKSSYPSAETLPNGRLLITGIGSADGEKAMTTEYFAPVLAVTELPGSGLDFLRAAVATANEKFAGTLGVNVIAHPRTLRAAGAAFEEALADLRYGCIAVNAWTGFGFLTARATWGAFPGHTLTDVQSGIGLVHNALLLDDAERTVVRGPFRPWHRSLGAGEFTLSPRPPWFVTNRTQATTGRRLTAFAANPSWVKLPGIFASALRG</sequence>
<feature type="domain" description="Aldehyde dehydrogenase" evidence="2">
    <location>
        <begin position="177"/>
        <end position="348"/>
    </location>
</feature>
<organism evidence="3 4">
    <name type="scientific">Nakamurella panacisegetis</name>
    <dbReference type="NCBI Taxonomy" id="1090615"/>
    <lineage>
        <taxon>Bacteria</taxon>
        <taxon>Bacillati</taxon>
        <taxon>Actinomycetota</taxon>
        <taxon>Actinomycetes</taxon>
        <taxon>Nakamurellales</taxon>
        <taxon>Nakamurellaceae</taxon>
        <taxon>Nakamurella</taxon>
    </lineage>
</organism>
<dbReference type="AlphaFoldDB" id="A0A1H0J0C8"/>
<accession>A0A1H0J0C8</accession>
<dbReference type="Proteomes" id="UP000198741">
    <property type="component" value="Chromosome I"/>
</dbReference>
<dbReference type="InterPro" id="IPR016163">
    <property type="entry name" value="Ald_DH_C"/>
</dbReference>
<dbReference type="OrthoDB" id="136308at2"/>
<dbReference type="InterPro" id="IPR015590">
    <property type="entry name" value="Aldehyde_DH_dom"/>
</dbReference>
<evidence type="ECO:0000256" key="1">
    <source>
        <dbReference type="ARBA" id="ARBA00023002"/>
    </source>
</evidence>
<evidence type="ECO:0000313" key="4">
    <source>
        <dbReference type="Proteomes" id="UP000198741"/>
    </source>
</evidence>
<evidence type="ECO:0000313" key="3">
    <source>
        <dbReference type="EMBL" id="SDO37042.1"/>
    </source>
</evidence>
<dbReference type="STRING" id="1090615.SAMN04515671_0725"/>
<proteinExistence type="predicted"/>
<dbReference type="Pfam" id="PF00171">
    <property type="entry name" value="Aldedh"/>
    <property type="match status" value="1"/>
</dbReference>
<evidence type="ECO:0000259" key="2">
    <source>
        <dbReference type="Pfam" id="PF00171"/>
    </source>
</evidence>
<dbReference type="Gene3D" id="3.40.309.10">
    <property type="entry name" value="Aldehyde Dehydrogenase, Chain A, domain 2"/>
    <property type="match status" value="1"/>
</dbReference>
<dbReference type="SUPFAM" id="SSF53720">
    <property type="entry name" value="ALDH-like"/>
    <property type="match status" value="1"/>
</dbReference>
<protein>
    <submittedName>
        <fullName evidence="3">Aldehyde dehydrogenase (NAD(P)+)</fullName>
    </submittedName>
</protein>
<keyword evidence="1" id="KW-0560">Oxidoreductase</keyword>
<dbReference type="Gene3D" id="3.40.605.10">
    <property type="entry name" value="Aldehyde Dehydrogenase, Chain A, domain 1"/>
    <property type="match status" value="1"/>
</dbReference>
<dbReference type="GO" id="GO:0016620">
    <property type="term" value="F:oxidoreductase activity, acting on the aldehyde or oxo group of donors, NAD or NADP as acceptor"/>
    <property type="evidence" value="ECO:0007669"/>
    <property type="project" value="InterPro"/>
</dbReference>
<name>A0A1H0J0C8_9ACTN</name>
<dbReference type="InterPro" id="IPR016162">
    <property type="entry name" value="Ald_DH_N"/>
</dbReference>
<gene>
    <name evidence="3" type="ORF">SAMN04515671_0725</name>
</gene>
<dbReference type="RefSeq" id="WP_090474625.1">
    <property type="nucleotide sequence ID" value="NZ_LT629710.1"/>
</dbReference>
<dbReference type="InterPro" id="IPR016161">
    <property type="entry name" value="Ald_DH/histidinol_DH"/>
</dbReference>
<reference evidence="3 4" key="1">
    <citation type="submission" date="2016-10" db="EMBL/GenBank/DDBJ databases">
        <authorList>
            <person name="de Groot N.N."/>
        </authorList>
    </citation>
    <scope>NUCLEOTIDE SEQUENCE [LARGE SCALE GENOMIC DNA]</scope>
    <source>
        <strain evidence="4">P4-7,KCTC 19426,CECT 7604</strain>
    </source>
</reference>
<keyword evidence="4" id="KW-1185">Reference proteome</keyword>
<dbReference type="EMBL" id="LT629710">
    <property type="protein sequence ID" value="SDO37042.1"/>
    <property type="molecule type" value="Genomic_DNA"/>
</dbReference>